<gene>
    <name evidence="3" type="ORF">A1359_15990</name>
</gene>
<feature type="domain" description="Pterin-binding" evidence="2">
    <location>
        <begin position="93"/>
        <end position="335"/>
    </location>
</feature>
<evidence type="ECO:0000259" key="2">
    <source>
        <dbReference type="PROSITE" id="PS50972"/>
    </source>
</evidence>
<evidence type="ECO:0000313" key="3">
    <source>
        <dbReference type="EMBL" id="OAI10755.1"/>
    </source>
</evidence>
<dbReference type="Proteomes" id="UP000078476">
    <property type="component" value="Unassembled WGS sequence"/>
</dbReference>
<dbReference type="RefSeq" id="WP_066986827.1">
    <property type="nucleotide sequence ID" value="NZ_LUUI01000150.1"/>
</dbReference>
<dbReference type="SUPFAM" id="SSF51717">
    <property type="entry name" value="Dihydropteroate synthetase-like"/>
    <property type="match status" value="1"/>
</dbReference>
<dbReference type="AlphaFoldDB" id="A0A177MYU4"/>
<evidence type="ECO:0000313" key="4">
    <source>
        <dbReference type="Proteomes" id="UP000078476"/>
    </source>
</evidence>
<dbReference type="GO" id="GO:0042558">
    <property type="term" value="P:pteridine-containing compound metabolic process"/>
    <property type="evidence" value="ECO:0007669"/>
    <property type="project" value="InterPro"/>
</dbReference>
<dbReference type="STRING" id="980561.A1359_15990"/>
<keyword evidence="4" id="KW-1185">Reference proteome</keyword>
<dbReference type="InterPro" id="IPR000489">
    <property type="entry name" value="Pterin-binding_dom"/>
</dbReference>
<dbReference type="EMBL" id="LUUI01000150">
    <property type="protein sequence ID" value="OAI10755.1"/>
    <property type="molecule type" value="Genomic_DNA"/>
</dbReference>
<dbReference type="InterPro" id="IPR011005">
    <property type="entry name" value="Dihydropteroate_synth-like_sf"/>
</dbReference>
<feature type="region of interest" description="Disordered" evidence="1">
    <location>
        <begin position="440"/>
        <end position="480"/>
    </location>
</feature>
<protein>
    <submittedName>
        <fullName evidence="3">Dihydropteroate synthase</fullName>
    </submittedName>
</protein>
<dbReference type="OrthoDB" id="4029442at2"/>
<dbReference type="Pfam" id="PF20123">
    <property type="entry name" value="DUF6513"/>
    <property type="match status" value="1"/>
</dbReference>
<sequence>MAEHILFLTGKLAEKQLRSTIEDMAPDFDYTVHVLGVTVAALITADMIQRRLTDTFGVDRILVPGRCRGDLDALSQHFGIPVERGPEELHDLPEFFGKTRQRPDLSRYELRIFAEIVEAPHIDVAAIIRRAEEYRRDGADVIDLGCLPATPFPHLADAIKALKSEGFLVSVDSLEPENLLLAGRAGADFLLSLNEETLWIADEVASTPVLIATPHADMDSLDRVIAKMQDKGRPFIVDPILDPIHFGFADSIVRYHEVRRRHPNVEIMMGVGNLTELTHVDTAGMNAMLLGLCSELQVRQILATQVSKHACKAIKEADLIRRIMLAARESNRLPKHIDDGLMALHERASFPLPLAEIQELQTAIRDPSFRIMISAEGIHIFNRDGLWTDSNPFALFPHLGVENDGGHAFYLGVELARAQIAQELGKRYAQDQALNWGIHGRSGEDSSVDPNCYTPQGSTLKASQSSPCPTPSMSDKFKSA</sequence>
<dbReference type="InterPro" id="IPR045406">
    <property type="entry name" value="DUF6513"/>
</dbReference>
<dbReference type="Gene3D" id="3.20.20.20">
    <property type="entry name" value="Dihydropteroate synthase-like"/>
    <property type="match status" value="1"/>
</dbReference>
<comment type="caution">
    <text evidence="3">The sequence shown here is derived from an EMBL/GenBank/DDBJ whole genome shotgun (WGS) entry which is preliminary data.</text>
</comment>
<feature type="compositionally biased region" description="Polar residues" evidence="1">
    <location>
        <begin position="453"/>
        <end position="473"/>
    </location>
</feature>
<evidence type="ECO:0000256" key="1">
    <source>
        <dbReference type="SAM" id="MobiDB-lite"/>
    </source>
</evidence>
<reference evidence="3 4" key="1">
    <citation type="submission" date="2016-03" db="EMBL/GenBank/DDBJ databases">
        <authorList>
            <person name="Ploux O."/>
        </authorList>
    </citation>
    <scope>NUCLEOTIDE SEQUENCE [LARGE SCALE GENOMIC DNA]</scope>
    <source>
        <strain evidence="3 4">R-45370</strain>
    </source>
</reference>
<name>A0A177MYU4_9GAMM</name>
<accession>A0A177MYU4</accession>
<dbReference type="PROSITE" id="PS50972">
    <property type="entry name" value="PTERIN_BINDING"/>
    <property type="match status" value="1"/>
</dbReference>
<proteinExistence type="predicted"/>
<organism evidence="3 4">
    <name type="scientific">Methylomonas lenta</name>
    <dbReference type="NCBI Taxonomy" id="980561"/>
    <lineage>
        <taxon>Bacteria</taxon>
        <taxon>Pseudomonadati</taxon>
        <taxon>Pseudomonadota</taxon>
        <taxon>Gammaproteobacteria</taxon>
        <taxon>Methylococcales</taxon>
        <taxon>Methylococcaceae</taxon>
        <taxon>Methylomonas</taxon>
    </lineage>
</organism>